<accession>A0A4Y4DNM7</accession>
<dbReference type="OrthoDB" id="4570818at2"/>
<keyword evidence="1" id="KW-0472">Membrane</keyword>
<feature type="transmembrane region" description="Helical" evidence="1">
    <location>
        <begin position="33"/>
        <end position="66"/>
    </location>
</feature>
<reference evidence="2 3" key="1">
    <citation type="submission" date="2019-06" db="EMBL/GenBank/DDBJ databases">
        <title>Whole genome shotgun sequence of Glutamicibacter uratoxydans NBRC 15515.</title>
        <authorList>
            <person name="Hosoyama A."/>
            <person name="Uohara A."/>
            <person name="Ohji S."/>
            <person name="Ichikawa N."/>
        </authorList>
    </citation>
    <scope>NUCLEOTIDE SEQUENCE [LARGE SCALE GENOMIC DNA]</scope>
    <source>
        <strain evidence="2 3">NBRC 15515</strain>
    </source>
</reference>
<evidence type="ECO:0008006" key="4">
    <source>
        <dbReference type="Google" id="ProtNLM"/>
    </source>
</evidence>
<keyword evidence="1" id="KW-0812">Transmembrane</keyword>
<name>A0A4Y4DNM7_GLUUR</name>
<dbReference type="AlphaFoldDB" id="A0A4Y4DNM7"/>
<sequence>MIESLQAFAASFPEPLQWLAVALVSAIPLVESYFGAVIGVVLGLPVAVGIAVAVLGNVVSMLLFVNSAHAVRSKVRAGKEEPEQRKHEKLHRAFDKFGIAGVSLIGQTMLPSQITSAALVSFGANKQKVIFWQIISIILWGTIFGLLASAGIPLLTR</sequence>
<evidence type="ECO:0000256" key="1">
    <source>
        <dbReference type="SAM" id="Phobius"/>
    </source>
</evidence>
<dbReference type="EMBL" id="BJNY01000004">
    <property type="protein sequence ID" value="GED05265.1"/>
    <property type="molecule type" value="Genomic_DNA"/>
</dbReference>
<feature type="transmembrane region" description="Helical" evidence="1">
    <location>
        <begin position="93"/>
        <end position="110"/>
    </location>
</feature>
<gene>
    <name evidence="2" type="ORF">AUR04nite_07970</name>
</gene>
<keyword evidence="1" id="KW-1133">Transmembrane helix</keyword>
<organism evidence="2 3">
    <name type="scientific">Glutamicibacter uratoxydans</name>
    <name type="common">Arthrobacter uratoxydans</name>
    <dbReference type="NCBI Taxonomy" id="43667"/>
    <lineage>
        <taxon>Bacteria</taxon>
        <taxon>Bacillati</taxon>
        <taxon>Actinomycetota</taxon>
        <taxon>Actinomycetes</taxon>
        <taxon>Micrococcales</taxon>
        <taxon>Micrococcaceae</taxon>
        <taxon>Glutamicibacter</taxon>
    </lineage>
</organism>
<evidence type="ECO:0000313" key="2">
    <source>
        <dbReference type="EMBL" id="GED05265.1"/>
    </source>
</evidence>
<protein>
    <recommendedName>
        <fullName evidence="4">Small multidrug efflux protein</fullName>
    </recommendedName>
</protein>
<dbReference type="RefSeq" id="WP_141362171.1">
    <property type="nucleotide sequence ID" value="NZ_BAAAJL010000001.1"/>
</dbReference>
<keyword evidence="3" id="KW-1185">Reference proteome</keyword>
<comment type="caution">
    <text evidence="2">The sequence shown here is derived from an EMBL/GenBank/DDBJ whole genome shotgun (WGS) entry which is preliminary data.</text>
</comment>
<feature type="transmembrane region" description="Helical" evidence="1">
    <location>
        <begin position="130"/>
        <end position="155"/>
    </location>
</feature>
<dbReference type="Proteomes" id="UP000316612">
    <property type="component" value="Unassembled WGS sequence"/>
</dbReference>
<proteinExistence type="predicted"/>
<evidence type="ECO:0000313" key="3">
    <source>
        <dbReference type="Proteomes" id="UP000316612"/>
    </source>
</evidence>